<keyword evidence="2" id="KW-1185">Reference proteome</keyword>
<dbReference type="EMBL" id="JAQKAB010000011">
    <property type="protein sequence ID" value="MDA7027908.1"/>
    <property type="molecule type" value="Genomic_DNA"/>
</dbReference>
<comment type="caution">
    <text evidence="1">The sequence shown here is derived from an EMBL/GenBank/DDBJ whole genome shotgun (WGS) entry which is preliminary data.</text>
</comment>
<accession>A0ABT4X6Q6</accession>
<evidence type="ECO:0000313" key="1">
    <source>
        <dbReference type="EMBL" id="MDA7027908.1"/>
    </source>
</evidence>
<sequence length="126" mass="14865">MKNADQFDCPEFDDEWIKQFVDDPFILYDETIPIDLYETSTDYILEADLTKIDGQQLSMTFLDHDFILAVKTSEQLYKKTLLLPFFLNDKQIETEYQNQILAIKISKETNNEANNEEPSFSFNFLL</sequence>
<proteinExistence type="predicted"/>
<gene>
    <name evidence="1" type="ORF">PJ311_15130</name>
</gene>
<reference evidence="1 2" key="1">
    <citation type="submission" date="2023-01" db="EMBL/GenBank/DDBJ databases">
        <title>Bacillus changyiensis sp. nov., isolated from a coastal deposit.</title>
        <authorList>
            <person name="Xiao G."/>
            <person name="Lai Q."/>
            <person name="Hu Z."/>
            <person name="Shao Z."/>
        </authorList>
    </citation>
    <scope>NUCLEOTIDE SEQUENCE [LARGE SCALE GENOMIC DNA]</scope>
    <source>
        <strain evidence="1 2">CLL-7-23</strain>
    </source>
</reference>
<dbReference type="RefSeq" id="WP_271341731.1">
    <property type="nucleotide sequence ID" value="NZ_JAQKAB010000011.1"/>
</dbReference>
<protein>
    <submittedName>
        <fullName evidence="1">Hsp20/alpha crystallin family protein</fullName>
    </submittedName>
</protein>
<name>A0ABT4X6Q6_9BACI</name>
<dbReference type="SUPFAM" id="SSF49764">
    <property type="entry name" value="HSP20-like chaperones"/>
    <property type="match status" value="1"/>
</dbReference>
<evidence type="ECO:0000313" key="2">
    <source>
        <dbReference type="Proteomes" id="UP001211894"/>
    </source>
</evidence>
<dbReference type="Gene3D" id="2.60.40.790">
    <property type="match status" value="1"/>
</dbReference>
<organism evidence="1 2">
    <name type="scientific">Bacillus changyiensis</name>
    <dbReference type="NCBI Taxonomy" id="3004103"/>
    <lineage>
        <taxon>Bacteria</taxon>
        <taxon>Bacillati</taxon>
        <taxon>Bacillota</taxon>
        <taxon>Bacilli</taxon>
        <taxon>Bacillales</taxon>
        <taxon>Bacillaceae</taxon>
        <taxon>Bacillus</taxon>
    </lineage>
</organism>
<dbReference type="InterPro" id="IPR008978">
    <property type="entry name" value="HSP20-like_chaperone"/>
</dbReference>
<dbReference type="Proteomes" id="UP001211894">
    <property type="component" value="Unassembled WGS sequence"/>
</dbReference>